<protein>
    <recommendedName>
        <fullName evidence="7">AAA+ ATPase domain-containing protein</fullName>
    </recommendedName>
</protein>
<evidence type="ECO:0000256" key="3">
    <source>
        <dbReference type="ARBA" id="ARBA00022840"/>
    </source>
</evidence>
<reference evidence="5 6" key="1">
    <citation type="submission" date="2019-07" db="EMBL/GenBank/DDBJ databases">
        <title>Genomes of Cafeteria roenbergensis.</title>
        <authorList>
            <person name="Fischer M.G."/>
            <person name="Hackl T."/>
            <person name="Roman M."/>
        </authorList>
    </citation>
    <scope>NUCLEOTIDE SEQUENCE [LARGE SCALE GENOMIC DNA]</scope>
    <source>
        <strain evidence="5 6">Cflag</strain>
    </source>
</reference>
<dbReference type="Gene3D" id="3.40.50.300">
    <property type="entry name" value="P-loop containing nucleotide triphosphate hydrolases"/>
    <property type="match status" value="1"/>
</dbReference>
<dbReference type="Pfam" id="PF03969">
    <property type="entry name" value="AFG1_ATPase"/>
    <property type="match status" value="2"/>
</dbReference>
<accession>A0A5A8DIS1</accession>
<evidence type="ECO:0000256" key="1">
    <source>
        <dbReference type="ARBA" id="ARBA00010322"/>
    </source>
</evidence>
<evidence type="ECO:0000256" key="2">
    <source>
        <dbReference type="ARBA" id="ARBA00022741"/>
    </source>
</evidence>
<dbReference type="InterPro" id="IPR005654">
    <property type="entry name" value="ATPase_AFG1-like"/>
</dbReference>
<evidence type="ECO:0000256" key="4">
    <source>
        <dbReference type="SAM" id="MobiDB-lite"/>
    </source>
</evidence>
<evidence type="ECO:0000313" key="6">
    <source>
        <dbReference type="Proteomes" id="UP000325113"/>
    </source>
</evidence>
<dbReference type="GO" id="GO:0005739">
    <property type="term" value="C:mitochondrion"/>
    <property type="evidence" value="ECO:0007669"/>
    <property type="project" value="TreeGrafter"/>
</dbReference>
<dbReference type="Proteomes" id="UP000325113">
    <property type="component" value="Unassembled WGS sequence"/>
</dbReference>
<keyword evidence="2" id="KW-0547">Nucleotide-binding</keyword>
<dbReference type="EMBL" id="VLTM01000013">
    <property type="protein sequence ID" value="KAA0165315.1"/>
    <property type="molecule type" value="Genomic_DNA"/>
</dbReference>
<feature type="compositionally biased region" description="Low complexity" evidence="4">
    <location>
        <begin position="246"/>
        <end position="255"/>
    </location>
</feature>
<gene>
    <name evidence="5" type="ORF">FNF31_01968</name>
</gene>
<dbReference type="InterPro" id="IPR027417">
    <property type="entry name" value="P-loop_NTPase"/>
</dbReference>
<proteinExistence type="inferred from homology"/>
<comment type="caution">
    <text evidence="5">The sequence shown here is derived from an EMBL/GenBank/DDBJ whole genome shotgun (WGS) entry which is preliminary data.</text>
</comment>
<feature type="region of interest" description="Disordered" evidence="4">
    <location>
        <begin position="246"/>
        <end position="277"/>
    </location>
</feature>
<dbReference type="GO" id="GO:0016887">
    <property type="term" value="F:ATP hydrolysis activity"/>
    <property type="evidence" value="ECO:0007669"/>
    <property type="project" value="InterPro"/>
</dbReference>
<keyword evidence="3" id="KW-0067">ATP-binding</keyword>
<dbReference type="AlphaFoldDB" id="A0A5A8DIS1"/>
<comment type="similarity">
    <text evidence="1">Belongs to the AFG1 ATPase family.</text>
</comment>
<evidence type="ECO:0000313" key="5">
    <source>
        <dbReference type="EMBL" id="KAA0165315.1"/>
    </source>
</evidence>
<dbReference type="PANTHER" id="PTHR12169:SF6">
    <property type="entry name" value="AFG1-LIKE ATPASE"/>
    <property type="match status" value="1"/>
</dbReference>
<organism evidence="5 6">
    <name type="scientific">Cafeteria roenbergensis</name>
    <name type="common">Marine flagellate</name>
    <dbReference type="NCBI Taxonomy" id="33653"/>
    <lineage>
        <taxon>Eukaryota</taxon>
        <taxon>Sar</taxon>
        <taxon>Stramenopiles</taxon>
        <taxon>Bigyra</taxon>
        <taxon>Opalozoa</taxon>
        <taxon>Bicosoecida</taxon>
        <taxon>Cafeteriaceae</taxon>
        <taxon>Cafeteria</taxon>
    </lineage>
</organism>
<dbReference type="GO" id="GO:0005524">
    <property type="term" value="F:ATP binding"/>
    <property type="evidence" value="ECO:0007669"/>
    <property type="project" value="UniProtKB-KW"/>
</dbReference>
<dbReference type="SUPFAM" id="SSF52540">
    <property type="entry name" value="P-loop containing nucleoside triphosphate hydrolases"/>
    <property type="match status" value="1"/>
</dbReference>
<feature type="compositionally biased region" description="Low complexity" evidence="4">
    <location>
        <begin position="262"/>
        <end position="274"/>
    </location>
</feature>
<evidence type="ECO:0008006" key="7">
    <source>
        <dbReference type="Google" id="ProtNLM"/>
    </source>
</evidence>
<sequence>MVSAAAQATVNSGAGTELSAAAASEAFVVSFLRARAALMGAGARGATRLRRAVATPAGVYLHGGVGTGKTMCVDAFAAACAADGVATAWPGGAGLSGDASDARGKVLVQTALPQGAGGVRRVHHHAFLMEVHERMHAWLQGPGSSAGAVAAVASDVAAGRAVDGSGLSSPVRLLCIDELQVYDAADAALLGQVLTALVERGVCIVVTSNRAPSELFANGLNRDLVKPLVRAVQAACTVVAMDSEHGAGAASHGGEAPSGTVPATAAAGRGRPATEPQLPDFRRRLAAPAGTVLWATGPGADAEGAEEAGMRLRFEAVVGAVQAAGARSRGVPAASEAASDRLRLGPNASRFGAELDVGFGRRVALPEVAGGGRCLWAPFSWLCGQEAVLGPADFRAIMRAFDVVAVPGVPALGFQERNEARRFITAVDVAYEEGVVLLAGLQAHPDALFAGLAETASGRAGVRGGGAQVGDASAAPPVARVLRQGGSSSSSATTFVAGPGDEQVEWSATGRIGASLGEATGVADTAFAHSRTASRLMELAGADYAASLAAERGFRLPSFG</sequence>
<name>A0A5A8DIS1_CAFRO</name>
<dbReference type="PANTHER" id="PTHR12169">
    <property type="entry name" value="ATPASE N2B"/>
    <property type="match status" value="1"/>
</dbReference>